<feature type="compositionally biased region" description="Basic and acidic residues" evidence="14">
    <location>
        <begin position="479"/>
        <end position="498"/>
    </location>
</feature>
<organism evidence="17 18">
    <name type="scientific">Candidatus Aveggerthella stercoripullorum</name>
    <dbReference type="NCBI Taxonomy" id="2840688"/>
    <lineage>
        <taxon>Bacteria</taxon>
        <taxon>Bacillati</taxon>
        <taxon>Actinomycetota</taxon>
        <taxon>Coriobacteriia</taxon>
        <taxon>Eggerthellales</taxon>
        <taxon>Eggerthellaceae</taxon>
        <taxon>Eggerthellaceae incertae sedis</taxon>
        <taxon>Candidatus Aveggerthella</taxon>
    </lineage>
</organism>
<dbReference type="SMART" id="SM00387">
    <property type="entry name" value="HATPase_c"/>
    <property type="match status" value="1"/>
</dbReference>
<evidence type="ECO:0000256" key="6">
    <source>
        <dbReference type="ARBA" id="ARBA00022679"/>
    </source>
</evidence>
<evidence type="ECO:0000256" key="5">
    <source>
        <dbReference type="ARBA" id="ARBA00022553"/>
    </source>
</evidence>
<keyword evidence="11 15" id="KW-1133">Transmembrane helix</keyword>
<evidence type="ECO:0000256" key="10">
    <source>
        <dbReference type="ARBA" id="ARBA00022840"/>
    </source>
</evidence>
<evidence type="ECO:0000256" key="2">
    <source>
        <dbReference type="ARBA" id="ARBA00004141"/>
    </source>
</evidence>
<dbReference type="GO" id="GO:0000155">
    <property type="term" value="F:phosphorelay sensor kinase activity"/>
    <property type="evidence" value="ECO:0007669"/>
    <property type="project" value="InterPro"/>
</dbReference>
<feature type="transmembrane region" description="Helical" evidence="15">
    <location>
        <begin position="12"/>
        <end position="34"/>
    </location>
</feature>
<dbReference type="Proteomes" id="UP000824261">
    <property type="component" value="Unassembled WGS sequence"/>
</dbReference>
<dbReference type="InterPro" id="IPR029016">
    <property type="entry name" value="GAF-like_dom_sf"/>
</dbReference>
<keyword evidence="12" id="KW-0902">Two-component regulatory system</keyword>
<dbReference type="InterPro" id="IPR025201">
    <property type="entry name" value="KdpD_TM"/>
</dbReference>
<evidence type="ECO:0000256" key="11">
    <source>
        <dbReference type="ARBA" id="ARBA00022989"/>
    </source>
</evidence>
<gene>
    <name evidence="17" type="ORF">IAA69_02420</name>
</gene>
<feature type="transmembrane region" description="Helical" evidence="15">
    <location>
        <begin position="90"/>
        <end position="107"/>
    </location>
</feature>
<dbReference type="PRINTS" id="PR00344">
    <property type="entry name" value="BCTRLSENSOR"/>
</dbReference>
<keyword evidence="8" id="KW-0547">Nucleotide-binding</keyword>
<evidence type="ECO:0000256" key="14">
    <source>
        <dbReference type="SAM" id="MobiDB-lite"/>
    </source>
</evidence>
<comment type="subcellular location">
    <subcellularLocation>
        <location evidence="3">Cell membrane</location>
    </subcellularLocation>
    <subcellularLocation>
        <location evidence="2">Membrane</location>
        <topology evidence="2">Multi-pass membrane protein</topology>
    </subcellularLocation>
</comment>
<reference evidence="17" key="2">
    <citation type="journal article" date="2021" name="PeerJ">
        <title>Extensive microbial diversity within the chicken gut microbiome revealed by metagenomics and culture.</title>
        <authorList>
            <person name="Gilroy R."/>
            <person name="Ravi A."/>
            <person name="Getino M."/>
            <person name="Pursley I."/>
            <person name="Horton D.L."/>
            <person name="Alikhan N.F."/>
            <person name="Baker D."/>
            <person name="Gharbi K."/>
            <person name="Hall N."/>
            <person name="Watson M."/>
            <person name="Adriaenssens E.M."/>
            <person name="Foster-Nyarko E."/>
            <person name="Jarju S."/>
            <person name="Secka A."/>
            <person name="Antonio M."/>
            <person name="Oren A."/>
            <person name="Chaudhuri R.R."/>
            <person name="La Ragione R."/>
            <person name="Hildebrand F."/>
            <person name="Pallen M.J."/>
        </authorList>
    </citation>
    <scope>NUCLEOTIDE SEQUENCE</scope>
    <source>
        <strain evidence="17">ChiGjej1B1-2707</strain>
    </source>
</reference>
<reference evidence="17" key="1">
    <citation type="submission" date="2020-10" db="EMBL/GenBank/DDBJ databases">
        <authorList>
            <person name="Gilroy R."/>
        </authorList>
    </citation>
    <scope>NUCLEOTIDE SEQUENCE</scope>
    <source>
        <strain evidence="17">ChiGjej1B1-2707</strain>
    </source>
</reference>
<dbReference type="GO" id="GO:0042802">
    <property type="term" value="F:identical protein binding"/>
    <property type="evidence" value="ECO:0007669"/>
    <property type="project" value="UniProtKB-ARBA"/>
</dbReference>
<dbReference type="FunFam" id="3.30.565.10:FF:000042">
    <property type="entry name" value="Two-component sensor histidine kinase KdpD"/>
    <property type="match status" value="1"/>
</dbReference>
<feature type="transmembrane region" description="Helical" evidence="15">
    <location>
        <begin position="41"/>
        <end position="70"/>
    </location>
</feature>
<dbReference type="InterPro" id="IPR004358">
    <property type="entry name" value="Sig_transdc_His_kin-like_C"/>
</dbReference>
<dbReference type="Gene3D" id="3.30.450.40">
    <property type="match status" value="1"/>
</dbReference>
<dbReference type="PANTHER" id="PTHR45569">
    <property type="entry name" value="SENSOR PROTEIN KDPD"/>
    <property type="match status" value="1"/>
</dbReference>
<dbReference type="InterPro" id="IPR036097">
    <property type="entry name" value="HisK_dim/P_sf"/>
</dbReference>
<dbReference type="GO" id="GO:0005886">
    <property type="term" value="C:plasma membrane"/>
    <property type="evidence" value="ECO:0007669"/>
    <property type="project" value="UniProtKB-SubCell"/>
</dbReference>
<dbReference type="PROSITE" id="PS50109">
    <property type="entry name" value="HIS_KIN"/>
    <property type="match status" value="1"/>
</dbReference>
<dbReference type="InterPro" id="IPR003661">
    <property type="entry name" value="HisK_dim/P_dom"/>
</dbReference>
<dbReference type="Gene3D" id="1.10.287.130">
    <property type="match status" value="1"/>
</dbReference>
<name>A0A9D1A130_9ACTN</name>
<dbReference type="SUPFAM" id="SSF55874">
    <property type="entry name" value="ATPase domain of HSP90 chaperone/DNA topoisomerase II/histidine kinase"/>
    <property type="match status" value="1"/>
</dbReference>
<proteinExistence type="predicted"/>
<evidence type="ECO:0000313" key="18">
    <source>
        <dbReference type="Proteomes" id="UP000824261"/>
    </source>
</evidence>
<accession>A0A9D1A130</accession>
<dbReference type="Gene3D" id="3.30.565.10">
    <property type="entry name" value="Histidine kinase-like ATPase, C-terminal domain"/>
    <property type="match status" value="1"/>
</dbReference>
<evidence type="ECO:0000256" key="9">
    <source>
        <dbReference type="ARBA" id="ARBA00022777"/>
    </source>
</evidence>
<dbReference type="AlphaFoldDB" id="A0A9D1A130"/>
<keyword evidence="13 15" id="KW-0472">Membrane</keyword>
<evidence type="ECO:0000259" key="16">
    <source>
        <dbReference type="PROSITE" id="PS50109"/>
    </source>
</evidence>
<dbReference type="PANTHER" id="PTHR45569:SF1">
    <property type="entry name" value="SENSOR PROTEIN KDPD"/>
    <property type="match status" value="1"/>
</dbReference>
<keyword evidence="10" id="KW-0067">ATP-binding</keyword>
<dbReference type="Pfam" id="PF13493">
    <property type="entry name" value="DUF4118"/>
    <property type="match status" value="1"/>
</dbReference>
<evidence type="ECO:0000256" key="1">
    <source>
        <dbReference type="ARBA" id="ARBA00000085"/>
    </source>
</evidence>
<keyword evidence="5" id="KW-0597">Phosphoprotein</keyword>
<dbReference type="InterPro" id="IPR052023">
    <property type="entry name" value="Histidine_kinase_KdpD"/>
</dbReference>
<comment type="catalytic activity">
    <reaction evidence="1">
        <text>ATP + protein L-histidine = ADP + protein N-phospho-L-histidine.</text>
        <dbReference type="EC" id="2.7.13.3"/>
    </reaction>
</comment>
<keyword evidence="6" id="KW-0808">Transferase</keyword>
<dbReference type="Pfam" id="PF02518">
    <property type="entry name" value="HATPase_c"/>
    <property type="match status" value="1"/>
</dbReference>
<dbReference type="GO" id="GO:0005524">
    <property type="term" value="F:ATP binding"/>
    <property type="evidence" value="ECO:0007669"/>
    <property type="project" value="UniProtKB-KW"/>
</dbReference>
<dbReference type="SMART" id="SM00388">
    <property type="entry name" value="HisKA"/>
    <property type="match status" value="1"/>
</dbReference>
<evidence type="ECO:0000256" key="8">
    <source>
        <dbReference type="ARBA" id="ARBA00022741"/>
    </source>
</evidence>
<dbReference type="EMBL" id="DVGB01000030">
    <property type="protein sequence ID" value="HIR01108.1"/>
    <property type="molecule type" value="Genomic_DNA"/>
</dbReference>
<evidence type="ECO:0000256" key="12">
    <source>
        <dbReference type="ARBA" id="ARBA00023012"/>
    </source>
</evidence>
<comment type="caution">
    <text evidence="17">The sequence shown here is derived from an EMBL/GenBank/DDBJ whole genome shotgun (WGS) entry which is preliminary data.</text>
</comment>
<dbReference type="SUPFAM" id="SSF47384">
    <property type="entry name" value="Homodimeric domain of signal transducing histidine kinase"/>
    <property type="match status" value="1"/>
</dbReference>
<dbReference type="InterPro" id="IPR003594">
    <property type="entry name" value="HATPase_dom"/>
</dbReference>
<evidence type="ECO:0000256" key="3">
    <source>
        <dbReference type="ARBA" id="ARBA00004236"/>
    </source>
</evidence>
<dbReference type="Gene3D" id="1.20.120.620">
    <property type="entry name" value="Backbone structure of the membrane domain of e. Coli histidine kinase receptor kdpd"/>
    <property type="match status" value="1"/>
</dbReference>
<evidence type="ECO:0000256" key="7">
    <source>
        <dbReference type="ARBA" id="ARBA00022692"/>
    </source>
</evidence>
<sequence>MLRGVNVNLRNAGIAGLLFVAGIAAAFGFSLLGLGPEASFLLFVLGVLIASIETDSGLWGIVLGVLYLLVYDFFFLVPHMALPILNRNDAITLVIFAIVALITGALANQMKQQVQIAEQNARVLRRLNKISTGLIDSTSAEGACDFSSAALQKILERDVAITLGPPSGDDAAVECFEQGYQTGAGLPGYAGCTTRYLPLAAKSRTYGVVAVDCSEGDVDPSSKTFLDSVITQTVIAIERNELEEHARADDLKIERERFKTTLLRSVSHDLRTPLAGIQGNAELLQKNFDQIAPADRDALLLSISSDARWLAEMIDNLLGMTRVQDEDVPLDFQPEVVDDVIGDAVMREMPYRGDHEITVEPPEEVVTVPMDGKLIRQVLMNLIDNAIKHSSASSHIRVSAEREGEAMVFRVADDGGGIAPDMLEKVFGRFVTEDVESSQKSGMGLGLSICRAIVEAHGGHIVARNNDEGGATLEFTLPMHHDDEEEERVREGADAHGR</sequence>
<evidence type="ECO:0000256" key="13">
    <source>
        <dbReference type="ARBA" id="ARBA00023136"/>
    </source>
</evidence>
<evidence type="ECO:0000313" key="17">
    <source>
        <dbReference type="EMBL" id="HIR01108.1"/>
    </source>
</evidence>
<dbReference type="InterPro" id="IPR038318">
    <property type="entry name" value="KdpD_sf"/>
</dbReference>
<dbReference type="InterPro" id="IPR036890">
    <property type="entry name" value="HATPase_C_sf"/>
</dbReference>
<dbReference type="CDD" id="cd00082">
    <property type="entry name" value="HisKA"/>
    <property type="match status" value="1"/>
</dbReference>
<feature type="region of interest" description="Disordered" evidence="14">
    <location>
        <begin position="478"/>
        <end position="498"/>
    </location>
</feature>
<dbReference type="InterPro" id="IPR005467">
    <property type="entry name" value="His_kinase_dom"/>
</dbReference>
<evidence type="ECO:0000256" key="15">
    <source>
        <dbReference type="SAM" id="Phobius"/>
    </source>
</evidence>
<keyword evidence="9" id="KW-0418">Kinase</keyword>
<dbReference type="EC" id="2.7.13.3" evidence="4"/>
<feature type="domain" description="Histidine kinase" evidence="16">
    <location>
        <begin position="265"/>
        <end position="481"/>
    </location>
</feature>
<dbReference type="CDD" id="cd00075">
    <property type="entry name" value="HATPase"/>
    <property type="match status" value="1"/>
</dbReference>
<evidence type="ECO:0000256" key="4">
    <source>
        <dbReference type="ARBA" id="ARBA00012438"/>
    </source>
</evidence>
<keyword evidence="7 15" id="KW-0812">Transmembrane</keyword>
<dbReference type="Pfam" id="PF00512">
    <property type="entry name" value="HisKA"/>
    <property type="match status" value="1"/>
</dbReference>
<protein>
    <recommendedName>
        <fullName evidence="4">histidine kinase</fullName>
        <ecNumber evidence="4">2.7.13.3</ecNumber>
    </recommendedName>
</protein>